<dbReference type="CDD" id="cd02440">
    <property type="entry name" value="AdoMet_MTases"/>
    <property type="match status" value="1"/>
</dbReference>
<dbReference type="AlphaFoldDB" id="A0A0W1RBQ9"/>
<dbReference type="EMBL" id="LOPU01000016">
    <property type="protein sequence ID" value="KTG10692.1"/>
    <property type="molecule type" value="Genomic_DNA"/>
</dbReference>
<keyword evidence="3" id="KW-1185">Reference proteome</keyword>
<dbReference type="RefSeq" id="WP_058580490.1">
    <property type="nucleotide sequence ID" value="NZ_LOPU01000016.1"/>
</dbReference>
<dbReference type="SUPFAM" id="SSF53335">
    <property type="entry name" value="S-adenosyl-L-methionine-dependent methyltransferases"/>
    <property type="match status" value="1"/>
</dbReference>
<dbReference type="PANTHER" id="PTHR43591:SF24">
    <property type="entry name" value="2-METHOXY-6-POLYPRENYL-1,4-BENZOQUINOL METHYLASE, MITOCHONDRIAL"/>
    <property type="match status" value="1"/>
</dbReference>
<dbReference type="InterPro" id="IPR029063">
    <property type="entry name" value="SAM-dependent_MTases_sf"/>
</dbReference>
<dbReference type="Proteomes" id="UP000054387">
    <property type="component" value="Unassembled WGS sequence"/>
</dbReference>
<proteinExistence type="predicted"/>
<comment type="caution">
    <text evidence="2">The sequence shown here is derived from an EMBL/GenBank/DDBJ whole genome shotgun (WGS) entry which is preliminary data.</text>
</comment>
<dbReference type="InterPro" id="IPR013216">
    <property type="entry name" value="Methyltransf_11"/>
</dbReference>
<dbReference type="PANTHER" id="PTHR43591">
    <property type="entry name" value="METHYLTRANSFERASE"/>
    <property type="match status" value="1"/>
</dbReference>
<evidence type="ECO:0000259" key="1">
    <source>
        <dbReference type="Pfam" id="PF08241"/>
    </source>
</evidence>
<accession>A0A0W1RBQ9</accession>
<dbReference type="Pfam" id="PF08241">
    <property type="entry name" value="Methyltransf_11"/>
    <property type="match status" value="1"/>
</dbReference>
<dbReference type="Gene3D" id="3.40.50.150">
    <property type="entry name" value="Vaccinia Virus protein VP39"/>
    <property type="match status" value="1"/>
</dbReference>
<dbReference type="GO" id="GO:0008757">
    <property type="term" value="F:S-adenosylmethionine-dependent methyltransferase activity"/>
    <property type="evidence" value="ECO:0007669"/>
    <property type="project" value="InterPro"/>
</dbReference>
<dbReference type="STRING" id="1514971.AUR64_05700"/>
<evidence type="ECO:0000313" key="2">
    <source>
        <dbReference type="EMBL" id="KTG10692.1"/>
    </source>
</evidence>
<sequence length="237" mass="26681">MTDERSVLDAYEALADEFAARAPTKPFNADLERPSTRQLFPELDGLSVLDAGCGPGITTEELLDGGAHVVGLDVSSKMLGHAKARTDRDAAFVRADLSRPLPFRSDTFDLVHASLAFDYVEDWQSLFSELARVLRPDGLVVCSVQHPVAETQRLDPDDYFEVETVTETWTDFGDPVAVPFHRRPLETLLNPILEAGFRLERVREAKPTKQFREKRPEAYERVSKEPTFLCLRARHDP</sequence>
<name>A0A0W1RBQ9_9EURY</name>
<gene>
    <name evidence="2" type="ORF">AUR64_05700</name>
</gene>
<reference evidence="2 3" key="1">
    <citation type="submission" date="2015-12" db="EMBL/GenBank/DDBJ databases">
        <title>Haloprofundus marisrubri gen. nov., sp. nov., an extremely halophilic archaeon isolated from the Discovery deep brine-seawater interface in the Red Sea.</title>
        <authorList>
            <person name="Zhang G."/>
            <person name="Stingl U."/>
            <person name="Rashid M."/>
        </authorList>
    </citation>
    <scope>NUCLEOTIDE SEQUENCE [LARGE SCALE GENOMIC DNA]</scope>
    <source>
        <strain evidence="2 3">SB9</strain>
    </source>
</reference>
<dbReference type="OrthoDB" id="11691at2157"/>
<protein>
    <recommendedName>
        <fullName evidence="1">Methyltransferase type 11 domain-containing protein</fullName>
    </recommendedName>
</protein>
<feature type="domain" description="Methyltransferase type 11" evidence="1">
    <location>
        <begin position="49"/>
        <end position="142"/>
    </location>
</feature>
<organism evidence="2 3">
    <name type="scientific">Haloprofundus marisrubri</name>
    <dbReference type="NCBI Taxonomy" id="1514971"/>
    <lineage>
        <taxon>Archaea</taxon>
        <taxon>Methanobacteriati</taxon>
        <taxon>Methanobacteriota</taxon>
        <taxon>Stenosarchaea group</taxon>
        <taxon>Halobacteria</taxon>
        <taxon>Halobacteriales</taxon>
        <taxon>Haloferacaceae</taxon>
        <taxon>Haloprofundus</taxon>
    </lineage>
</organism>
<evidence type="ECO:0000313" key="3">
    <source>
        <dbReference type="Proteomes" id="UP000054387"/>
    </source>
</evidence>